<organism evidence="2 3">
    <name type="scientific">Marinovum algicola</name>
    <dbReference type="NCBI Taxonomy" id="42444"/>
    <lineage>
        <taxon>Bacteria</taxon>
        <taxon>Pseudomonadati</taxon>
        <taxon>Pseudomonadota</taxon>
        <taxon>Alphaproteobacteria</taxon>
        <taxon>Rhodobacterales</taxon>
        <taxon>Roseobacteraceae</taxon>
        <taxon>Marinovum</taxon>
    </lineage>
</organism>
<keyword evidence="2" id="KW-0255">Endonuclease</keyword>
<dbReference type="GO" id="GO:0004519">
    <property type="term" value="F:endonuclease activity"/>
    <property type="evidence" value="ECO:0007669"/>
    <property type="project" value="UniProtKB-KW"/>
</dbReference>
<name>A0A975WC41_9RHOB</name>
<proteinExistence type="predicted"/>
<accession>A0A975WC41</accession>
<protein>
    <submittedName>
        <fullName evidence="2">Restriction endonuclease</fullName>
    </submittedName>
</protein>
<sequence>MVNAVFIQNPQSIYKDRPGEAYHFPKQYLNVVQECVGDWVIFYEGRKGAFGYVSVQKVRSVGPDPHQEDHHYAWLDPATQWEFECVVPRNNGAGVAYERSLRSSNGRAMSGGANTSAVRRLSFDEFSEIVMAGLQPQNGPEALPRNASEIAYEFSEGQMPFHGAPISNIREKILSSRAARAQSFARMVKAAYRGRCAISGLDLRNGGGRAEVQAAHIRPVQHDGPDIVINGLALSGTLHWMFDRGLIGIGENYEILVSENKVPFEVRQRLISPTGRLHLPEDRRHYPHPDYIRFHRENIFGNAA</sequence>
<evidence type="ECO:0000313" key="3">
    <source>
        <dbReference type="Proteomes" id="UP000182932"/>
    </source>
</evidence>
<dbReference type="Pfam" id="PF13391">
    <property type="entry name" value="HNH_2"/>
    <property type="match status" value="1"/>
</dbReference>
<evidence type="ECO:0000313" key="2">
    <source>
        <dbReference type="EMBL" id="SEJ86046.1"/>
    </source>
</evidence>
<dbReference type="Proteomes" id="UP000182932">
    <property type="component" value="Unassembled WGS sequence"/>
</dbReference>
<gene>
    <name evidence="2" type="ORF">SAMN04487940_11225</name>
</gene>
<keyword evidence="2" id="KW-0378">Hydrolase</keyword>
<comment type="caution">
    <text evidence="2">The sequence shown here is derived from an EMBL/GenBank/DDBJ whole genome shotgun (WGS) entry which is preliminary data.</text>
</comment>
<keyword evidence="2" id="KW-0540">Nuclease</keyword>
<reference evidence="2 3" key="1">
    <citation type="submission" date="2016-10" db="EMBL/GenBank/DDBJ databases">
        <authorList>
            <person name="Varghese N."/>
            <person name="Submissions S."/>
        </authorList>
    </citation>
    <scope>NUCLEOTIDE SEQUENCE [LARGE SCALE GENOMIC DNA]</scope>
    <source>
        <strain evidence="2 3">FF3</strain>
    </source>
</reference>
<feature type="domain" description="HNH nuclease" evidence="1">
    <location>
        <begin position="196"/>
        <end position="249"/>
    </location>
</feature>
<evidence type="ECO:0000259" key="1">
    <source>
        <dbReference type="Pfam" id="PF13391"/>
    </source>
</evidence>
<dbReference type="RefSeq" id="WP_074837451.1">
    <property type="nucleotide sequence ID" value="NZ_JAVJTU010000025.1"/>
</dbReference>
<dbReference type="EMBL" id="FNYY01000012">
    <property type="protein sequence ID" value="SEJ86046.1"/>
    <property type="molecule type" value="Genomic_DNA"/>
</dbReference>
<keyword evidence="3" id="KW-1185">Reference proteome</keyword>
<dbReference type="AlphaFoldDB" id="A0A975WC41"/>
<dbReference type="InterPro" id="IPR003615">
    <property type="entry name" value="HNH_nuc"/>
</dbReference>